<evidence type="ECO:0008006" key="4">
    <source>
        <dbReference type="Google" id="ProtNLM"/>
    </source>
</evidence>
<organism evidence="2 3">
    <name type="scientific">Vibrio aerogenes CECT 7868</name>
    <dbReference type="NCBI Taxonomy" id="1216006"/>
    <lineage>
        <taxon>Bacteria</taxon>
        <taxon>Pseudomonadati</taxon>
        <taxon>Pseudomonadota</taxon>
        <taxon>Gammaproteobacteria</taxon>
        <taxon>Vibrionales</taxon>
        <taxon>Vibrionaceae</taxon>
        <taxon>Vibrio</taxon>
    </lineage>
</organism>
<proteinExistence type="predicted"/>
<accession>A0A1M5YK47</accession>
<dbReference type="EMBL" id="FQXZ01000015">
    <property type="protein sequence ID" value="SHI12360.1"/>
    <property type="molecule type" value="Genomic_DNA"/>
</dbReference>
<keyword evidence="1" id="KW-0732">Signal</keyword>
<reference evidence="2 3" key="1">
    <citation type="submission" date="2016-11" db="EMBL/GenBank/DDBJ databases">
        <authorList>
            <person name="Jaros S."/>
            <person name="Januszkiewicz K."/>
            <person name="Wedrychowicz H."/>
        </authorList>
    </citation>
    <scope>NUCLEOTIDE SEQUENCE [LARGE SCALE GENOMIC DNA]</scope>
    <source>
        <strain evidence="2 3">CECT 7868</strain>
    </source>
</reference>
<evidence type="ECO:0000256" key="1">
    <source>
        <dbReference type="SAM" id="SignalP"/>
    </source>
</evidence>
<evidence type="ECO:0000313" key="2">
    <source>
        <dbReference type="EMBL" id="SHI12360.1"/>
    </source>
</evidence>
<dbReference type="OrthoDB" id="4269629at2"/>
<feature type="signal peptide" evidence="1">
    <location>
        <begin position="1"/>
        <end position="18"/>
    </location>
</feature>
<dbReference type="RefSeq" id="WP_073603497.1">
    <property type="nucleotide sequence ID" value="NZ_FQXZ01000015.1"/>
</dbReference>
<dbReference type="STRING" id="1216006.VA7868_01800"/>
<gene>
    <name evidence="2" type="ORF">VA7868_01800</name>
</gene>
<dbReference type="Gene3D" id="2.120.10.30">
    <property type="entry name" value="TolB, C-terminal domain"/>
    <property type="match status" value="1"/>
</dbReference>
<dbReference type="SUPFAM" id="SSF82171">
    <property type="entry name" value="DPP6 N-terminal domain-like"/>
    <property type="match status" value="1"/>
</dbReference>
<dbReference type="Proteomes" id="UP000184608">
    <property type="component" value="Unassembled WGS sequence"/>
</dbReference>
<keyword evidence="3" id="KW-1185">Reference proteome</keyword>
<dbReference type="AlphaFoldDB" id="A0A1M5YK47"/>
<evidence type="ECO:0000313" key="3">
    <source>
        <dbReference type="Proteomes" id="UP000184608"/>
    </source>
</evidence>
<sequence length="424" mass="47728">MKRLLLSTLILASVHAYAGMDLTDSGAEKEYELYGASANALGEFHNASVRNSLATYSGKYVVFFVGNNHNYDSDGKMGHYVKNTLDGSITRISAPKGMDEDKFKQMAVISMTANGRFLVLRKSGYRDEMVYLYDLKTGVAKLINRDINGNIPDIEAPGYSVKVSEDGQYVYYGYSGQTLEHSSPKMYQVYLWDVAKNTRTRINKDIHGDDFSMTIHYFGQRRISGDGRYLIYQTHADVDANHINSNKNGAPIYLYDRTTGKSRLISVDPESNKWIQATMPAISIDGQFATYIQAFDKINRVNLQTLQREIISQDDQGEQLEHCSYPSISSKGLALAFACDEKAYLYDYTEQKLHIGSTSLVDGHNAKTDVTNNLTVLDQGNGMYWQAKRAHLLEGEPNSPDYQIYLYRQKPGTTAPQICFSDDY</sequence>
<protein>
    <recommendedName>
        <fullName evidence="4">6-phosphogluconolactonase</fullName>
    </recommendedName>
</protein>
<feature type="chain" id="PRO_5012432109" description="6-phosphogluconolactonase" evidence="1">
    <location>
        <begin position="19"/>
        <end position="424"/>
    </location>
</feature>
<dbReference type="InterPro" id="IPR011042">
    <property type="entry name" value="6-blade_b-propeller_TolB-like"/>
</dbReference>
<name>A0A1M5YK47_9VIBR</name>